<protein>
    <recommendedName>
        <fullName evidence="10">4,4'-diaponeurosporenoate glycosyltransferase</fullName>
    </recommendedName>
</protein>
<dbReference type="InterPro" id="IPR029044">
    <property type="entry name" value="Nucleotide-diphossugar_trans"/>
</dbReference>
<keyword evidence="6 11" id="KW-0472">Membrane</keyword>
<dbReference type="AlphaFoldDB" id="A0A1C0YB27"/>
<dbReference type="RefSeq" id="WP_066466470.1">
    <property type="nucleotide sequence ID" value="NZ_MATO01000078.1"/>
</dbReference>
<evidence type="ECO:0000256" key="9">
    <source>
        <dbReference type="ARBA" id="ARBA00038120"/>
    </source>
</evidence>
<evidence type="ECO:0000256" key="5">
    <source>
        <dbReference type="ARBA" id="ARBA00022746"/>
    </source>
</evidence>
<evidence type="ECO:0000256" key="1">
    <source>
        <dbReference type="ARBA" id="ARBA00004236"/>
    </source>
</evidence>
<evidence type="ECO:0000313" key="14">
    <source>
        <dbReference type="Proteomes" id="UP000093482"/>
    </source>
</evidence>
<evidence type="ECO:0000256" key="4">
    <source>
        <dbReference type="ARBA" id="ARBA00022679"/>
    </source>
</evidence>
<feature type="transmembrane region" description="Helical" evidence="11">
    <location>
        <begin position="272"/>
        <end position="292"/>
    </location>
</feature>
<name>A0A1C0YB27_9BACL</name>
<dbReference type="GO" id="GO:0016117">
    <property type="term" value="P:carotenoid biosynthetic process"/>
    <property type="evidence" value="ECO:0007669"/>
    <property type="project" value="UniProtKB-KW"/>
</dbReference>
<feature type="domain" description="Glycosyltransferase 2-like" evidence="12">
    <location>
        <begin position="38"/>
        <end position="163"/>
    </location>
</feature>
<comment type="pathway">
    <text evidence="8">Carotenoid biosynthesis; staphyloxanthin biosynthesis; staphyloxanthin from farnesyl diphosphate: step 4/5.</text>
</comment>
<evidence type="ECO:0000256" key="2">
    <source>
        <dbReference type="ARBA" id="ARBA00022475"/>
    </source>
</evidence>
<comment type="caution">
    <text evidence="13">The sequence shown here is derived from an EMBL/GenBank/DDBJ whole genome shotgun (WGS) entry which is preliminary data.</text>
</comment>
<evidence type="ECO:0000256" key="8">
    <source>
        <dbReference type="ARBA" id="ARBA00037904"/>
    </source>
</evidence>
<keyword evidence="5" id="KW-0125">Carotenoid biosynthesis</keyword>
<evidence type="ECO:0000256" key="3">
    <source>
        <dbReference type="ARBA" id="ARBA00022676"/>
    </source>
</evidence>
<dbReference type="OrthoDB" id="9806525at2"/>
<accession>A0A1C0YB27</accession>
<evidence type="ECO:0000256" key="10">
    <source>
        <dbReference type="ARBA" id="ARBA00040345"/>
    </source>
</evidence>
<evidence type="ECO:0000259" key="12">
    <source>
        <dbReference type="Pfam" id="PF00535"/>
    </source>
</evidence>
<comment type="function">
    <text evidence="7">Catalyzes the glycosylation of 4,4'-diaponeurosporenoate, i.e. the esterification of glucose at the C1'' position with the carboxyl group of 4,4'-diaponeurosporenic acid, to form glycosyl-4,4'-diaponeurosporenoate. This is a step in the biosynthesis of staphyloxanthin, an orange pigment present in most staphylococci strains.</text>
</comment>
<sequence length="365" mass="40512">MAAILLLLACVGLLCGILMFWKTNEPPITKQAITHTLTIIIPARNEALRIEPLLQSLAMQTWRGFDVLVVDDGSIDDTAAVAMRYGAHVITSEVVGTMTPGKANACAYGAKQATGDWLLFLDADVQLASEHSLSRMMTSFYAQYGKGILSVQPYHRITKRYENLSAVFNVIVLTGMNVFTVWQSRLSTAGSFGPCILCDRQSYEQTGGHEAAEESIMDDFALSDVFIAKQLPVTNYVGRGIMNMRMYEEGIGQLVEGWTKNLATASQSTHRAVMALIQGWIFGVIMVVAALMLSISSPLLIVSVSLYVAYGVHMYVLVRRAGNFHPIIILTYPLYVLFFTSVFMYSLYRTHVLHSVMWRGRKIKV</sequence>
<dbReference type="Gene3D" id="3.90.550.10">
    <property type="entry name" value="Spore Coat Polysaccharide Biosynthesis Protein SpsA, Chain A"/>
    <property type="match status" value="1"/>
</dbReference>
<reference evidence="13 14" key="1">
    <citation type="submission" date="2016-07" db="EMBL/GenBank/DDBJ databases">
        <title>Caryophanon latum genome sequencing.</title>
        <authorList>
            <person name="Verma A."/>
            <person name="Pal Y."/>
            <person name="Krishnamurthi S."/>
        </authorList>
    </citation>
    <scope>NUCLEOTIDE SEQUENCE [LARGE SCALE GENOMIC DNA]</scope>
    <source>
        <strain evidence="13 14">DSM 14151</strain>
    </source>
</reference>
<keyword evidence="11" id="KW-0812">Transmembrane</keyword>
<evidence type="ECO:0000256" key="6">
    <source>
        <dbReference type="ARBA" id="ARBA00023136"/>
    </source>
</evidence>
<evidence type="ECO:0000313" key="13">
    <source>
        <dbReference type="EMBL" id="OCS84397.1"/>
    </source>
</evidence>
<comment type="similarity">
    <text evidence="9">Belongs to the glycosyltransferase 2 family. CrtQ subfamily.</text>
</comment>
<feature type="transmembrane region" description="Helical" evidence="11">
    <location>
        <begin position="299"/>
        <end position="318"/>
    </location>
</feature>
<keyword evidence="14" id="KW-1185">Reference proteome</keyword>
<organism evidence="13 14">
    <name type="scientific">Caryophanon latum</name>
    <dbReference type="NCBI Taxonomy" id="33977"/>
    <lineage>
        <taxon>Bacteria</taxon>
        <taxon>Bacillati</taxon>
        <taxon>Bacillota</taxon>
        <taxon>Bacilli</taxon>
        <taxon>Bacillales</taxon>
        <taxon>Caryophanaceae</taxon>
        <taxon>Caryophanon</taxon>
    </lineage>
</organism>
<dbReference type="PANTHER" id="PTHR43646">
    <property type="entry name" value="GLYCOSYLTRANSFERASE"/>
    <property type="match status" value="1"/>
</dbReference>
<comment type="subcellular location">
    <subcellularLocation>
        <location evidence="1">Cell membrane</location>
    </subcellularLocation>
</comment>
<dbReference type="InterPro" id="IPR001173">
    <property type="entry name" value="Glyco_trans_2-like"/>
</dbReference>
<dbReference type="GO" id="GO:0005886">
    <property type="term" value="C:plasma membrane"/>
    <property type="evidence" value="ECO:0007669"/>
    <property type="project" value="UniProtKB-SubCell"/>
</dbReference>
<evidence type="ECO:0000256" key="11">
    <source>
        <dbReference type="SAM" id="Phobius"/>
    </source>
</evidence>
<feature type="transmembrane region" description="Helical" evidence="11">
    <location>
        <begin position="324"/>
        <end position="348"/>
    </location>
</feature>
<keyword evidence="3" id="KW-0328">Glycosyltransferase</keyword>
<keyword evidence="4 13" id="KW-0808">Transferase</keyword>
<keyword evidence="11" id="KW-1133">Transmembrane helix</keyword>
<evidence type="ECO:0000256" key="7">
    <source>
        <dbReference type="ARBA" id="ARBA00037281"/>
    </source>
</evidence>
<dbReference type="PANTHER" id="PTHR43646:SF2">
    <property type="entry name" value="GLYCOSYLTRANSFERASE 2-LIKE DOMAIN-CONTAINING PROTEIN"/>
    <property type="match status" value="1"/>
</dbReference>
<gene>
    <name evidence="13" type="ORF">A6K76_03140</name>
</gene>
<dbReference type="Proteomes" id="UP000093482">
    <property type="component" value="Unassembled WGS sequence"/>
</dbReference>
<dbReference type="Pfam" id="PF00535">
    <property type="entry name" value="Glycos_transf_2"/>
    <property type="match status" value="1"/>
</dbReference>
<proteinExistence type="inferred from homology"/>
<keyword evidence="2" id="KW-1003">Cell membrane</keyword>
<dbReference type="GO" id="GO:0016757">
    <property type="term" value="F:glycosyltransferase activity"/>
    <property type="evidence" value="ECO:0007669"/>
    <property type="project" value="UniProtKB-KW"/>
</dbReference>
<dbReference type="SUPFAM" id="SSF53448">
    <property type="entry name" value="Nucleotide-diphospho-sugar transferases"/>
    <property type="match status" value="1"/>
</dbReference>
<dbReference type="EMBL" id="MATO01000078">
    <property type="protein sequence ID" value="OCS84397.1"/>
    <property type="molecule type" value="Genomic_DNA"/>
</dbReference>